<gene>
    <name evidence="4" type="ORF">AVDCRST_MAG77-6273</name>
</gene>
<evidence type="ECO:0000256" key="2">
    <source>
        <dbReference type="ARBA" id="ARBA00022898"/>
    </source>
</evidence>
<name>A0A6J4KFV2_9CHLR</name>
<protein>
    <submittedName>
        <fullName evidence="4">Glutamate-1-semialdehyde aminotransferase</fullName>
        <ecNumber evidence="4">5.4.3.8</ecNumber>
    </submittedName>
</protein>
<dbReference type="GO" id="GO:0042286">
    <property type="term" value="F:glutamate-1-semialdehyde 2,1-aminomutase activity"/>
    <property type="evidence" value="ECO:0007669"/>
    <property type="project" value="UniProtKB-EC"/>
</dbReference>
<dbReference type="InterPro" id="IPR049704">
    <property type="entry name" value="Aminotrans_3_PPA_site"/>
</dbReference>
<dbReference type="PROSITE" id="PS00600">
    <property type="entry name" value="AA_TRANSFER_CLASS_3"/>
    <property type="match status" value="1"/>
</dbReference>
<dbReference type="GO" id="GO:0008483">
    <property type="term" value="F:transaminase activity"/>
    <property type="evidence" value="ECO:0007669"/>
    <property type="project" value="UniProtKB-KW"/>
</dbReference>
<dbReference type="PANTHER" id="PTHR43713">
    <property type="entry name" value="GLUTAMATE-1-SEMIALDEHYDE 2,1-AMINOMUTASE"/>
    <property type="match status" value="1"/>
</dbReference>
<dbReference type="InterPro" id="IPR015421">
    <property type="entry name" value="PyrdxlP-dep_Trfase_major"/>
</dbReference>
<dbReference type="Pfam" id="PF00202">
    <property type="entry name" value="Aminotran_3"/>
    <property type="match status" value="1"/>
</dbReference>
<sequence length="438" mass="47454">MAIAERTEQTTQGELLAKADRFLAGGGLGLFTLPPDVNLVIREGHGSHVTSVAGKEYIDYHLGSGPALLGHGHPAVTEAVSAQLPKGTTFYFLNEHVLRLAERLVEAVPCAEQVQFTGSGTEATFFSLRVARSLTGRPKVMKLEGGWHGMHDYALWGTVPARPSDYPRAQPDSTGIPPSIGEDVLVAPFNETELVVSLIERHAHELAAVLVEPLQRVLKPEPGFLEALRDVTRRHGIVLVFDEIVTGFRIAWGGAQERYGVVPDLATYGKAMAGGFPMAALAGRAEVLAPLDARRTERTNLAWASGTLNGNPISAAAGNAALDVLSQPGVYERLQRTGARLRRGIEESGRRHGFPTQALGEDAVFGVRFMENEAPRTWMDLQAHDKALGLRWGVELLERGLLVNPNEKFYVSIVHSDEDVDRTLEICDAAFRAVKAAG</sequence>
<dbReference type="PANTHER" id="PTHR43713:SF3">
    <property type="entry name" value="GLUTAMATE-1-SEMIALDEHYDE 2,1-AMINOMUTASE 1, CHLOROPLASTIC-RELATED"/>
    <property type="match status" value="1"/>
</dbReference>
<organism evidence="4">
    <name type="scientific">uncultured Chloroflexota bacterium</name>
    <dbReference type="NCBI Taxonomy" id="166587"/>
    <lineage>
        <taxon>Bacteria</taxon>
        <taxon>Bacillati</taxon>
        <taxon>Chloroflexota</taxon>
        <taxon>environmental samples</taxon>
    </lineage>
</organism>
<dbReference type="Gene3D" id="3.90.1150.10">
    <property type="entry name" value="Aspartate Aminotransferase, domain 1"/>
    <property type="match status" value="1"/>
</dbReference>
<keyword evidence="4" id="KW-0808">Transferase</keyword>
<dbReference type="Gene3D" id="3.40.640.10">
    <property type="entry name" value="Type I PLP-dependent aspartate aminotransferase-like (Major domain)"/>
    <property type="match status" value="1"/>
</dbReference>
<keyword evidence="4" id="KW-0413">Isomerase</keyword>
<dbReference type="CDD" id="cd00610">
    <property type="entry name" value="OAT_like"/>
    <property type="match status" value="1"/>
</dbReference>
<proteinExistence type="inferred from homology"/>
<keyword evidence="4" id="KW-0032">Aminotransferase</keyword>
<comment type="cofactor">
    <cofactor evidence="1">
        <name>pyridoxal 5'-phosphate</name>
        <dbReference type="ChEBI" id="CHEBI:597326"/>
    </cofactor>
</comment>
<dbReference type="InterPro" id="IPR005814">
    <property type="entry name" value="Aminotrans_3"/>
</dbReference>
<dbReference type="GO" id="GO:0030170">
    <property type="term" value="F:pyridoxal phosphate binding"/>
    <property type="evidence" value="ECO:0007669"/>
    <property type="project" value="InterPro"/>
</dbReference>
<dbReference type="SUPFAM" id="SSF53383">
    <property type="entry name" value="PLP-dependent transferases"/>
    <property type="match status" value="1"/>
</dbReference>
<evidence type="ECO:0000256" key="1">
    <source>
        <dbReference type="ARBA" id="ARBA00001933"/>
    </source>
</evidence>
<evidence type="ECO:0000313" key="4">
    <source>
        <dbReference type="EMBL" id="CAA9304823.1"/>
    </source>
</evidence>
<comment type="similarity">
    <text evidence="3">Belongs to the class-III pyridoxal-phosphate-dependent aminotransferase family.</text>
</comment>
<evidence type="ECO:0000256" key="3">
    <source>
        <dbReference type="RuleBase" id="RU003560"/>
    </source>
</evidence>
<dbReference type="AlphaFoldDB" id="A0A6J4KFV2"/>
<accession>A0A6J4KFV2</accession>
<dbReference type="InterPro" id="IPR015424">
    <property type="entry name" value="PyrdxlP-dep_Trfase"/>
</dbReference>
<keyword evidence="2 3" id="KW-0663">Pyridoxal phosphate</keyword>
<dbReference type="EC" id="5.4.3.8" evidence="4"/>
<dbReference type="InterPro" id="IPR015422">
    <property type="entry name" value="PyrdxlP-dep_Trfase_small"/>
</dbReference>
<dbReference type="EMBL" id="CADCTC010000312">
    <property type="protein sequence ID" value="CAA9304823.1"/>
    <property type="molecule type" value="Genomic_DNA"/>
</dbReference>
<reference evidence="4" key="1">
    <citation type="submission" date="2020-02" db="EMBL/GenBank/DDBJ databases">
        <authorList>
            <person name="Meier V. D."/>
        </authorList>
    </citation>
    <scope>NUCLEOTIDE SEQUENCE</scope>
    <source>
        <strain evidence="4">AVDCRST_MAG77</strain>
    </source>
</reference>